<reference evidence="1 2" key="1">
    <citation type="submission" date="2019-05" db="EMBL/GenBank/DDBJ databases">
        <title>Burkholderia sp. DHOD12, isolated from subtropical forest soil.</title>
        <authorList>
            <person name="Gao Z.-H."/>
            <person name="Qiu L.-H."/>
        </authorList>
    </citation>
    <scope>NUCLEOTIDE SEQUENCE [LARGE SCALE GENOMIC DNA]</scope>
    <source>
        <strain evidence="1 2">DHOD12</strain>
    </source>
</reference>
<dbReference type="OrthoDB" id="9021081at2"/>
<gene>
    <name evidence="1" type="ORF">FAZ95_16545</name>
</gene>
<accession>A0A4P8IS93</accession>
<evidence type="ECO:0000313" key="2">
    <source>
        <dbReference type="Proteomes" id="UP000298656"/>
    </source>
</evidence>
<sequence length="89" mass="10239">MLMTDLKRLVSWFTRSHDASKARTEAATSKRQASVLEFDPVWHGDHWQNLLSSPMDARHYVMEDWTTTATPAFEGTASTGVRRAHRRTH</sequence>
<protein>
    <submittedName>
        <fullName evidence="1">Uncharacterized protein</fullName>
    </submittedName>
</protein>
<evidence type="ECO:0000313" key="1">
    <source>
        <dbReference type="EMBL" id="QCP50625.1"/>
    </source>
</evidence>
<name>A0A4P8IS93_9BURK</name>
<dbReference type="Proteomes" id="UP000298656">
    <property type="component" value="Chromosome 1"/>
</dbReference>
<keyword evidence="2" id="KW-1185">Reference proteome</keyword>
<proteinExistence type="predicted"/>
<dbReference type="RefSeq" id="WP_137333438.1">
    <property type="nucleotide sequence ID" value="NZ_CP040077.1"/>
</dbReference>
<organism evidence="1 2">
    <name type="scientific">Trinickia violacea</name>
    <dbReference type="NCBI Taxonomy" id="2571746"/>
    <lineage>
        <taxon>Bacteria</taxon>
        <taxon>Pseudomonadati</taxon>
        <taxon>Pseudomonadota</taxon>
        <taxon>Betaproteobacteria</taxon>
        <taxon>Burkholderiales</taxon>
        <taxon>Burkholderiaceae</taxon>
        <taxon>Trinickia</taxon>
    </lineage>
</organism>
<dbReference type="EMBL" id="CP040077">
    <property type="protein sequence ID" value="QCP50625.1"/>
    <property type="molecule type" value="Genomic_DNA"/>
</dbReference>
<dbReference type="KEGG" id="tvl:FAZ95_16545"/>
<dbReference type="AlphaFoldDB" id="A0A4P8IS93"/>